<protein>
    <submittedName>
        <fullName evidence="2">Uncharacterized protein</fullName>
    </submittedName>
</protein>
<evidence type="ECO:0000256" key="1">
    <source>
        <dbReference type="SAM" id="Phobius"/>
    </source>
</evidence>
<feature type="transmembrane region" description="Helical" evidence="1">
    <location>
        <begin position="111"/>
        <end position="135"/>
    </location>
</feature>
<keyword evidence="3" id="KW-1185">Reference proteome</keyword>
<keyword evidence="1" id="KW-1133">Transmembrane helix</keyword>
<keyword evidence="1" id="KW-0812">Transmembrane</keyword>
<feature type="transmembrane region" description="Helical" evidence="1">
    <location>
        <begin position="141"/>
        <end position="165"/>
    </location>
</feature>
<organism evidence="2 3">
    <name type="scientific">Catenaria anguillulae PL171</name>
    <dbReference type="NCBI Taxonomy" id="765915"/>
    <lineage>
        <taxon>Eukaryota</taxon>
        <taxon>Fungi</taxon>
        <taxon>Fungi incertae sedis</taxon>
        <taxon>Blastocladiomycota</taxon>
        <taxon>Blastocladiomycetes</taxon>
        <taxon>Blastocladiales</taxon>
        <taxon>Catenariaceae</taxon>
        <taxon>Catenaria</taxon>
    </lineage>
</organism>
<gene>
    <name evidence="2" type="ORF">BCR44DRAFT_37360</name>
</gene>
<dbReference type="AlphaFoldDB" id="A0A1Y2HRQ5"/>
<proteinExistence type="predicted"/>
<dbReference type="Proteomes" id="UP000193411">
    <property type="component" value="Unassembled WGS sequence"/>
</dbReference>
<name>A0A1Y2HRQ5_9FUNG</name>
<sequence>MYLPTGLFDEVVQNQQALLLYNLSFHVVYLVLSLADIVSLLLGLHYVLHIRAELKALRNHEGGLVVQSTASQLVQASSSLLPASANPSASQAPPLVNSKQSKWVQRQEKSAGIALFWILFNLALLVAYLCVMLIPEVLMSLPIQFVFALLTLILKLFVTGMTFSIRAMTSLVKARNRIQS</sequence>
<dbReference type="EMBL" id="MCFL01000013">
    <property type="protein sequence ID" value="ORZ37276.1"/>
    <property type="molecule type" value="Genomic_DNA"/>
</dbReference>
<feature type="transmembrane region" description="Helical" evidence="1">
    <location>
        <begin position="27"/>
        <end position="48"/>
    </location>
</feature>
<evidence type="ECO:0000313" key="2">
    <source>
        <dbReference type="EMBL" id="ORZ37276.1"/>
    </source>
</evidence>
<comment type="caution">
    <text evidence="2">The sequence shown here is derived from an EMBL/GenBank/DDBJ whole genome shotgun (WGS) entry which is preliminary data.</text>
</comment>
<evidence type="ECO:0000313" key="3">
    <source>
        <dbReference type="Proteomes" id="UP000193411"/>
    </source>
</evidence>
<accession>A0A1Y2HRQ5</accession>
<keyword evidence="1" id="KW-0472">Membrane</keyword>
<reference evidence="2 3" key="1">
    <citation type="submission" date="2016-07" db="EMBL/GenBank/DDBJ databases">
        <title>Pervasive Adenine N6-methylation of Active Genes in Fungi.</title>
        <authorList>
            <consortium name="DOE Joint Genome Institute"/>
            <person name="Mondo S.J."/>
            <person name="Dannebaum R.O."/>
            <person name="Kuo R.C."/>
            <person name="Labutti K."/>
            <person name="Haridas S."/>
            <person name="Kuo A."/>
            <person name="Salamov A."/>
            <person name="Ahrendt S.R."/>
            <person name="Lipzen A."/>
            <person name="Sullivan W."/>
            <person name="Andreopoulos W.B."/>
            <person name="Clum A."/>
            <person name="Lindquist E."/>
            <person name="Daum C."/>
            <person name="Ramamoorthy G.K."/>
            <person name="Gryganskyi A."/>
            <person name="Culley D."/>
            <person name="Magnuson J.K."/>
            <person name="James T.Y."/>
            <person name="O'Malley M.A."/>
            <person name="Stajich J.E."/>
            <person name="Spatafora J.W."/>
            <person name="Visel A."/>
            <person name="Grigoriev I.V."/>
        </authorList>
    </citation>
    <scope>NUCLEOTIDE SEQUENCE [LARGE SCALE GENOMIC DNA]</scope>
    <source>
        <strain evidence="2 3">PL171</strain>
    </source>
</reference>